<dbReference type="Gene3D" id="2.40.100.10">
    <property type="entry name" value="Cyclophilin-like"/>
    <property type="match status" value="1"/>
</dbReference>
<dbReference type="STRING" id="1856638.A9Q68_04455"/>
<dbReference type="EMBL" id="LZDD01000001">
    <property type="protein sequence ID" value="OJF72803.1"/>
    <property type="molecule type" value="Genomic_DNA"/>
</dbReference>
<accession>A0A1L8MPX0</accession>
<proteinExistence type="predicted"/>
<dbReference type="SUPFAM" id="SSF51445">
    <property type="entry name" value="(Trans)glycosidases"/>
    <property type="match status" value="1"/>
</dbReference>
<dbReference type="PANTHER" id="PTHR38435:SF1">
    <property type="entry name" value="DUF871 DOMAIN-CONTAINING PROTEIN"/>
    <property type="match status" value="1"/>
</dbReference>
<dbReference type="Proteomes" id="UP000182015">
    <property type="component" value="Unassembled WGS sequence"/>
</dbReference>
<gene>
    <name evidence="3" type="ORF">A9Q68_04455</name>
</gene>
<feature type="domain" description="6-phospho-N-acetylmuramidase C-terminal" evidence="1">
    <location>
        <begin position="248"/>
        <end position="359"/>
    </location>
</feature>
<comment type="caution">
    <text evidence="3">The sequence shown here is derived from an EMBL/GenBank/DDBJ whole genome shotgun (WGS) entry which is preliminary data.</text>
</comment>
<sequence>MGKLGISIYPSKSSISEMKSYIDLAAKYGYQRLFTSMLEVADNAQETVATFTEIIQYGNEKGFKTSLDVNPKLFKALNIKYNQLEKFAQMGIDALRLDEGFTGYEEAMLTHNSLGIKIELNISRGQHYIDMVHDFGPNPTQLIGSHNFYPQAYTGLSFDYFLKTAKQYKDYNLETAAFIDSPNGKIGPWPLSDRMVSAEIQRDMSLRAQVSLLKMSGLIDDILLSSSLLSEEELKAVADAYKQSLPVFPVKVQQELSAVEKEILLDNQHLYRGDKSDYMIRSSQPRVIYKDHSIEPFNTIPIKRGMVTIGNNEAGQYKGELQIALQDRPNNGRQNVVAQISPENDILIDLLKVWQSFLFIEE</sequence>
<dbReference type="AlphaFoldDB" id="A0A1L8MPX0"/>
<keyword evidence="4" id="KW-1185">Reference proteome</keyword>
<dbReference type="InterPro" id="IPR043894">
    <property type="entry name" value="MupG_C"/>
</dbReference>
<name>A0A1L8MPX0_9STRE</name>
<reference evidence="4" key="1">
    <citation type="submission" date="2016-06" db="EMBL/GenBank/DDBJ databases">
        <authorList>
            <person name="de Vries S.P.W."/>
            <person name="Hadjirin N.F."/>
            <person name="Lay E.M."/>
            <person name="Zadoks R.N."/>
            <person name="Peacock S.J."/>
            <person name="Parkhill J."/>
            <person name="Grant A.J."/>
            <person name="Mcdougall S."/>
            <person name="Holmes M.A."/>
        </authorList>
    </citation>
    <scope>NUCLEOTIDE SEQUENCE [LARGE SCALE GENOMIC DNA]</scope>
    <source>
        <strain evidence="4">NZ1587</strain>
    </source>
</reference>
<dbReference type="Gene3D" id="3.20.20.70">
    <property type="entry name" value="Aldolase class I"/>
    <property type="match status" value="1"/>
</dbReference>
<dbReference type="InterPro" id="IPR008589">
    <property type="entry name" value="MupG"/>
</dbReference>
<organism evidence="3 4">
    <name type="scientific">Streptococcus bovimastitidis</name>
    <dbReference type="NCBI Taxonomy" id="1856638"/>
    <lineage>
        <taxon>Bacteria</taxon>
        <taxon>Bacillati</taxon>
        <taxon>Bacillota</taxon>
        <taxon>Bacilli</taxon>
        <taxon>Lactobacillales</taxon>
        <taxon>Streptococcaceae</taxon>
        <taxon>Streptococcus</taxon>
    </lineage>
</organism>
<dbReference type="InterPro" id="IPR013785">
    <property type="entry name" value="Aldolase_TIM"/>
</dbReference>
<protein>
    <recommendedName>
        <fullName evidence="5">Outer surface protein</fullName>
    </recommendedName>
</protein>
<dbReference type="OrthoDB" id="5809921at2"/>
<dbReference type="RefSeq" id="WP_071793501.1">
    <property type="nucleotide sequence ID" value="NZ_LZDD01000001.1"/>
</dbReference>
<evidence type="ECO:0008006" key="5">
    <source>
        <dbReference type="Google" id="ProtNLM"/>
    </source>
</evidence>
<evidence type="ECO:0000313" key="3">
    <source>
        <dbReference type="EMBL" id="OJF72803.1"/>
    </source>
</evidence>
<dbReference type="SUPFAM" id="SSF50891">
    <property type="entry name" value="Cyclophilin-like"/>
    <property type="match status" value="1"/>
</dbReference>
<dbReference type="Pfam" id="PF05913">
    <property type="entry name" value="MupG_C"/>
    <property type="match status" value="1"/>
</dbReference>
<dbReference type="PANTHER" id="PTHR38435">
    <property type="match status" value="1"/>
</dbReference>
<evidence type="ECO:0000313" key="4">
    <source>
        <dbReference type="Proteomes" id="UP000182015"/>
    </source>
</evidence>
<evidence type="ECO:0000259" key="1">
    <source>
        <dbReference type="Pfam" id="PF05913"/>
    </source>
</evidence>
<dbReference type="InterPro" id="IPR043797">
    <property type="entry name" value="MupG_N"/>
</dbReference>
<dbReference type="InterPro" id="IPR029000">
    <property type="entry name" value="Cyclophilin-like_dom_sf"/>
</dbReference>
<dbReference type="InterPro" id="IPR017853">
    <property type="entry name" value="GH"/>
</dbReference>
<evidence type="ECO:0000259" key="2">
    <source>
        <dbReference type="Pfam" id="PF19200"/>
    </source>
</evidence>
<dbReference type="Pfam" id="PF19200">
    <property type="entry name" value="MupG_N"/>
    <property type="match status" value="1"/>
</dbReference>
<feature type="domain" description="6-phospho-N-acetylmuramidase N-terminal" evidence="2">
    <location>
        <begin position="4"/>
        <end position="238"/>
    </location>
</feature>